<evidence type="ECO:0000313" key="1">
    <source>
        <dbReference type="EMBL" id="AXJ01639.1"/>
    </source>
</evidence>
<dbReference type="GO" id="GO:0005509">
    <property type="term" value="F:calcium ion binding"/>
    <property type="evidence" value="ECO:0007669"/>
    <property type="project" value="InterPro"/>
</dbReference>
<dbReference type="RefSeq" id="WP_114984808.1">
    <property type="nucleotide sequence ID" value="NZ_CP027806.1"/>
</dbReference>
<dbReference type="SUPFAM" id="SSF49313">
    <property type="entry name" value="Cadherin-like"/>
    <property type="match status" value="1"/>
</dbReference>
<protein>
    <submittedName>
        <fullName evidence="1">Ig domain-containing protein</fullName>
    </submittedName>
</protein>
<accession>A0A345UMD7</accession>
<keyword evidence="2" id="KW-1185">Reference proteome</keyword>
<evidence type="ECO:0000313" key="2">
    <source>
        <dbReference type="Proteomes" id="UP000254808"/>
    </source>
</evidence>
<name>A0A345UMD7_9BACT</name>
<organism evidence="1 2">
    <name type="scientific">Cyclonatronum proteinivorum</name>
    <dbReference type="NCBI Taxonomy" id="1457365"/>
    <lineage>
        <taxon>Bacteria</taxon>
        <taxon>Pseudomonadati</taxon>
        <taxon>Balneolota</taxon>
        <taxon>Balneolia</taxon>
        <taxon>Balneolales</taxon>
        <taxon>Cyclonatronaceae</taxon>
        <taxon>Cyclonatronum</taxon>
    </lineage>
</organism>
<dbReference type="AlphaFoldDB" id="A0A345UMD7"/>
<dbReference type="InterPro" id="IPR015943">
    <property type="entry name" value="WD40/YVTN_repeat-like_dom_sf"/>
</dbReference>
<dbReference type="Proteomes" id="UP000254808">
    <property type="component" value="Chromosome"/>
</dbReference>
<dbReference type="KEGG" id="cprv:CYPRO_2397"/>
<dbReference type="Gene3D" id="2.130.10.10">
    <property type="entry name" value="YVTN repeat-like/Quinoprotein amine dehydrogenase"/>
    <property type="match status" value="1"/>
</dbReference>
<reference evidence="1 2" key="1">
    <citation type="submission" date="2018-03" db="EMBL/GenBank/DDBJ databases">
        <title>Phenotypic and genomic properties of Cyclonatronum proteinivorum gen. nov., sp. nov., a haloalkaliphilic bacteroidete from soda lakes possessing Na+-translocating rhodopsin.</title>
        <authorList>
            <person name="Toshchakov S.V."/>
            <person name="Korzhenkov A."/>
            <person name="Samarov N.I."/>
            <person name="Kublanov I.V."/>
            <person name="Muntyan M.S."/>
            <person name="Sorokin D.Y."/>
        </authorList>
    </citation>
    <scope>NUCLEOTIDE SEQUENCE [LARGE SCALE GENOMIC DNA]</scope>
    <source>
        <strain evidence="1 2">Omega</strain>
    </source>
</reference>
<dbReference type="CDD" id="cd11304">
    <property type="entry name" value="Cadherin_repeat"/>
    <property type="match status" value="1"/>
</dbReference>
<dbReference type="InterPro" id="IPR013783">
    <property type="entry name" value="Ig-like_fold"/>
</dbReference>
<dbReference type="OrthoDB" id="1523166at2"/>
<sequence length="521" mass="58029">MLRSAPSFSPLFFLILFVLLLSEPESVHAQTEQVLVRDLTTLMEIPGLQSVTASETHLYALSSEDGLIVFRVHADSLQWLYSSQGMQRRGNQLSADVRFAYLTGSNSRLTIVEPTSVLGVYSSTTLPAAPVSMARVGDFLFMGLETPGLFRLSLATPEAVDESPEQLAMQQTGRNRVSAVRAFENTLLVLTANNSLHQFRVQEDGALQHQHSFRFSPALSNLFVADGRPVLTGAEGSVYSLSPDGELNTLFRIDGAVDDLQFWQGRYLIRSRTGQLWQAREGGQAQLIRRDTEPGNHMAQTKSQLWLTEFNQLGRMTLEERPVVEIRQSPRTDRNGTLRLSPIPDQVTHFPRPVLLPLTFEQAVEPADVRFQLQTSAAGASIRDQGFFWQPASRDVGRQQFTIIASTPDGQTDRISFEIDVRPFNTPPRFNQVRPISIPVGESFSLPLRATDPDGPDTGLIRYLAADLPDGAVLDERTGLITWTPTRRQEGQHRFQVIATDQFGAATQMNVTINVLQLTRE</sequence>
<dbReference type="SUPFAM" id="SSF50969">
    <property type="entry name" value="YVTN repeat-like/Quinoprotein amine dehydrogenase"/>
    <property type="match status" value="1"/>
</dbReference>
<gene>
    <name evidence="1" type="ORF">CYPRO_2397</name>
</gene>
<dbReference type="EMBL" id="CP027806">
    <property type="protein sequence ID" value="AXJ01639.1"/>
    <property type="molecule type" value="Genomic_DNA"/>
</dbReference>
<dbReference type="InterPro" id="IPR015919">
    <property type="entry name" value="Cadherin-like_sf"/>
</dbReference>
<dbReference type="Pfam" id="PF05345">
    <property type="entry name" value="He_PIG"/>
    <property type="match status" value="1"/>
</dbReference>
<dbReference type="InterPro" id="IPR011044">
    <property type="entry name" value="Quino_amine_DH_bsu"/>
</dbReference>
<dbReference type="GO" id="GO:0016020">
    <property type="term" value="C:membrane"/>
    <property type="evidence" value="ECO:0007669"/>
    <property type="project" value="InterPro"/>
</dbReference>
<dbReference type="Gene3D" id="2.60.40.10">
    <property type="entry name" value="Immunoglobulins"/>
    <property type="match status" value="1"/>
</dbReference>
<proteinExistence type="predicted"/>